<dbReference type="PANTHER" id="PTHR36151">
    <property type="entry name" value="BLR2777 PROTEIN"/>
    <property type="match status" value="1"/>
</dbReference>
<dbReference type="Proteomes" id="UP000563524">
    <property type="component" value="Unassembled WGS sequence"/>
</dbReference>
<proteinExistence type="predicted"/>
<comment type="caution">
    <text evidence="2">The sequence shown here is derived from an EMBL/GenBank/DDBJ whole genome shotgun (WGS) entry which is preliminary data.</text>
</comment>
<reference evidence="2 3" key="1">
    <citation type="submission" date="2020-08" db="EMBL/GenBank/DDBJ databases">
        <title>Genomic Encyclopedia of Type Strains, Phase IV (KMG-IV): sequencing the most valuable type-strain genomes for metagenomic binning, comparative biology and taxonomic classification.</title>
        <authorList>
            <person name="Goeker M."/>
        </authorList>
    </citation>
    <scope>NUCLEOTIDE SEQUENCE [LARGE SCALE GENOMIC DNA]</scope>
    <source>
        <strain evidence="2 3">DSM 102850</strain>
    </source>
</reference>
<evidence type="ECO:0000313" key="2">
    <source>
        <dbReference type="EMBL" id="MBB4659722.1"/>
    </source>
</evidence>
<dbReference type="Pfam" id="PF09995">
    <property type="entry name" value="MPAB_Lcp_cat"/>
    <property type="match status" value="1"/>
</dbReference>
<sequence length="311" mass="33318">MVTFSVPGLGRLYDAYLYPDDGPRPRFDAPLGEPALTPADGVSWRVFANPVTLFVGGVLAVILELSLPSVRHGVWDHSTFAQDPRERLRRTGLAAMVTIYAGRSVALPMIGRVNRIHAGIKGVTDRGEPYRADDDRLLTWVHATAAFGFARAYDALTMPLSPSEWDALFTEAKPVATAYGALSAPASFAGWEDLLTRTAPDLEGSDVLDTFLGLMANRTVLPRAAKPLQAPLVRVAASLVPAPVAGRIGLPRKLKVRATDWSLARFAARTAAQLALPESPPALARRRLGIVRSTTGGTPPTVAARLGGDRK</sequence>
<feature type="domain" description="ER-bound oxygenase mpaB/mpaB'/Rubber oxygenase catalytic" evidence="1">
    <location>
        <begin position="44"/>
        <end position="268"/>
    </location>
</feature>
<organism evidence="2 3">
    <name type="scientific">Parvularcula dongshanensis</name>
    <dbReference type="NCBI Taxonomy" id="1173995"/>
    <lineage>
        <taxon>Bacteria</taxon>
        <taxon>Pseudomonadati</taxon>
        <taxon>Pseudomonadota</taxon>
        <taxon>Alphaproteobacteria</taxon>
        <taxon>Parvularculales</taxon>
        <taxon>Parvularculaceae</taxon>
        <taxon>Parvularcula</taxon>
    </lineage>
</organism>
<dbReference type="AlphaFoldDB" id="A0A840I5P3"/>
<evidence type="ECO:0000313" key="3">
    <source>
        <dbReference type="Proteomes" id="UP000563524"/>
    </source>
</evidence>
<gene>
    <name evidence="2" type="ORF">GGQ59_002263</name>
</gene>
<dbReference type="InterPro" id="IPR018713">
    <property type="entry name" value="MPAB/Lcp_cat_dom"/>
</dbReference>
<protein>
    <submittedName>
        <fullName evidence="2">Uncharacterized protein (DUF2236 family)</fullName>
    </submittedName>
</protein>
<dbReference type="RefSeq" id="WP_183818621.1">
    <property type="nucleotide sequence ID" value="NZ_JACHOB010000005.1"/>
</dbReference>
<dbReference type="EMBL" id="JACHOB010000005">
    <property type="protein sequence ID" value="MBB4659722.1"/>
    <property type="molecule type" value="Genomic_DNA"/>
</dbReference>
<name>A0A840I5P3_9PROT</name>
<evidence type="ECO:0000259" key="1">
    <source>
        <dbReference type="Pfam" id="PF09995"/>
    </source>
</evidence>
<accession>A0A840I5P3</accession>
<dbReference type="PANTHER" id="PTHR36151:SF3">
    <property type="entry name" value="ER-BOUND OXYGENASE MPAB_MPAB'_RUBBER OXYGENASE CATALYTIC DOMAIN-CONTAINING PROTEIN"/>
    <property type="match status" value="1"/>
</dbReference>
<keyword evidence="3" id="KW-1185">Reference proteome</keyword>
<dbReference type="GO" id="GO:0016491">
    <property type="term" value="F:oxidoreductase activity"/>
    <property type="evidence" value="ECO:0007669"/>
    <property type="project" value="InterPro"/>
</dbReference>